<sequence length="40" mass="4491">MTEYVHSRTGVAIATDSVLSGAWEPVKKTRKTKKEEKEAK</sequence>
<organism evidence="2 3">
    <name type="scientific">Streptococcus equinus</name>
    <name type="common">Streptococcus bovis</name>
    <dbReference type="NCBI Taxonomy" id="1335"/>
    <lineage>
        <taxon>Bacteria</taxon>
        <taxon>Bacillati</taxon>
        <taxon>Bacillota</taxon>
        <taxon>Bacilli</taxon>
        <taxon>Lactobacillales</taxon>
        <taxon>Streptococcaceae</taxon>
        <taxon>Streptococcus</taxon>
    </lineage>
</organism>
<dbReference type="Proteomes" id="UP000214649">
    <property type="component" value="Unassembled WGS sequence"/>
</dbReference>
<accession>A0A239RG11</accession>
<evidence type="ECO:0000313" key="3">
    <source>
        <dbReference type="Proteomes" id="UP000214649"/>
    </source>
</evidence>
<evidence type="ECO:0000256" key="1">
    <source>
        <dbReference type="SAM" id="MobiDB-lite"/>
    </source>
</evidence>
<protein>
    <submittedName>
        <fullName evidence="2">Uncharacterized protein</fullName>
    </submittedName>
</protein>
<feature type="region of interest" description="Disordered" evidence="1">
    <location>
        <begin position="15"/>
        <end position="40"/>
    </location>
</feature>
<dbReference type="RefSeq" id="WP_268926175.1">
    <property type="nucleotide sequence ID" value="NZ_CP059471.1"/>
</dbReference>
<name>A0A239RG11_STREI</name>
<dbReference type="AlphaFoldDB" id="A0A239RG11"/>
<gene>
    <name evidence="2" type="ORF">SAMN05216470_2029</name>
</gene>
<reference evidence="2 3" key="1">
    <citation type="submission" date="2017-07" db="EMBL/GenBank/DDBJ databases">
        <authorList>
            <person name="Sun Z.S."/>
            <person name="Albrecht U."/>
            <person name="Echele G."/>
            <person name="Lee C.C."/>
        </authorList>
    </citation>
    <scope>NUCLEOTIDE SEQUENCE [LARGE SCALE GENOMIC DNA]</scope>
    <source>
        <strain evidence="2 3">AR3</strain>
    </source>
</reference>
<evidence type="ECO:0000313" key="2">
    <source>
        <dbReference type="EMBL" id="SNU09802.1"/>
    </source>
</evidence>
<proteinExistence type="predicted"/>
<dbReference type="EMBL" id="FZRA01000012">
    <property type="protein sequence ID" value="SNU09802.1"/>
    <property type="molecule type" value="Genomic_DNA"/>
</dbReference>